<keyword evidence="2" id="KW-1185">Reference proteome</keyword>
<dbReference type="Proteomes" id="UP001469553">
    <property type="component" value="Unassembled WGS sequence"/>
</dbReference>
<protein>
    <submittedName>
        <fullName evidence="1">Uncharacterized protein</fullName>
    </submittedName>
</protein>
<accession>A0ABV0YPA6</accession>
<comment type="caution">
    <text evidence="1">The sequence shown here is derived from an EMBL/GenBank/DDBJ whole genome shotgun (WGS) entry which is preliminary data.</text>
</comment>
<sequence length="177" mass="19832">MPSLLSTAAVALADKDLTQRKAPARHCRHSRYQCWPSTASLTSAQPRHIFPKAHTMPYSASASSSSSSLQSASSQRTSRMTCLLFLSSEFLILNSPWGSRTTCFKFLWPSSQRRKTEDNLPLISVQEFYNKDVQVDPPQVPELEFYVKVVQVDSPCVPDPELHQGCSRFACHSPRSL</sequence>
<proteinExistence type="predicted"/>
<reference evidence="1 2" key="1">
    <citation type="submission" date="2021-06" db="EMBL/GenBank/DDBJ databases">
        <authorList>
            <person name="Palmer J.M."/>
        </authorList>
    </citation>
    <scope>NUCLEOTIDE SEQUENCE [LARGE SCALE GENOMIC DNA]</scope>
    <source>
        <strain evidence="1 2">AS_MEX2019</strain>
        <tissue evidence="1">Muscle</tissue>
    </source>
</reference>
<gene>
    <name evidence="1" type="ORF">AMECASPLE_011767</name>
</gene>
<evidence type="ECO:0000313" key="2">
    <source>
        <dbReference type="Proteomes" id="UP001469553"/>
    </source>
</evidence>
<dbReference type="EMBL" id="JAHRIP010038338">
    <property type="protein sequence ID" value="MEQ2295218.1"/>
    <property type="molecule type" value="Genomic_DNA"/>
</dbReference>
<organism evidence="1 2">
    <name type="scientific">Ameca splendens</name>
    <dbReference type="NCBI Taxonomy" id="208324"/>
    <lineage>
        <taxon>Eukaryota</taxon>
        <taxon>Metazoa</taxon>
        <taxon>Chordata</taxon>
        <taxon>Craniata</taxon>
        <taxon>Vertebrata</taxon>
        <taxon>Euteleostomi</taxon>
        <taxon>Actinopterygii</taxon>
        <taxon>Neopterygii</taxon>
        <taxon>Teleostei</taxon>
        <taxon>Neoteleostei</taxon>
        <taxon>Acanthomorphata</taxon>
        <taxon>Ovalentaria</taxon>
        <taxon>Atherinomorphae</taxon>
        <taxon>Cyprinodontiformes</taxon>
        <taxon>Goodeidae</taxon>
        <taxon>Ameca</taxon>
    </lineage>
</organism>
<name>A0ABV0YPA6_9TELE</name>
<evidence type="ECO:0000313" key="1">
    <source>
        <dbReference type="EMBL" id="MEQ2295218.1"/>
    </source>
</evidence>